<reference evidence="1 2" key="1">
    <citation type="submission" date="2017-06" db="EMBL/GenBank/DDBJ databases">
        <authorList>
            <person name="Kim H.J."/>
            <person name="Triplett B.A."/>
        </authorList>
    </citation>
    <scope>NUCLEOTIDE SEQUENCE [LARGE SCALE GENOMIC DNA]</scope>
    <source>
        <strain evidence="1">FRACA_ARgP5</strain>
    </source>
</reference>
<dbReference type="EMBL" id="FZMO01000545">
    <property type="protein sequence ID" value="SNQ51671.1"/>
    <property type="molecule type" value="Genomic_DNA"/>
</dbReference>
<sequence length="298" mass="33887">MSEYQYYEFLALDRPLDERQQVEVRALSTRARITATSFTNEYQWGNFSGDPHIMMERYYDAHLYLANWGTHRIMLRLPRTLLDLRTVEQYCVDPHVTAWTTRQHLLLDLTSENEAEDWVEGAEDSLSAIVGVRAELAAGDLRPLYLAWLAGYGTWERDEDAFDEEEEGDPEPPVPAGLGTLTAPQRALADFLRLDADLLASAAQASPPSSPVKEDPREIARWIKSLPARDKDTLLLQVARGHGTRTQAEILRRFRGEPDNDRNDHPRRTVAQLLDTAADIRQKRHRRAKAASAKSKAL</sequence>
<name>A0A2I2L175_9ACTN</name>
<protein>
    <submittedName>
        <fullName evidence="1">Uncharacterized protein</fullName>
    </submittedName>
</protein>
<dbReference type="AlphaFoldDB" id="A0A2I2L175"/>
<gene>
    <name evidence="1" type="ORF">FRACA_780028</name>
</gene>
<dbReference type="Proteomes" id="UP000234331">
    <property type="component" value="Unassembled WGS sequence"/>
</dbReference>
<keyword evidence="2" id="KW-1185">Reference proteome</keyword>
<evidence type="ECO:0000313" key="1">
    <source>
        <dbReference type="EMBL" id="SNQ51671.1"/>
    </source>
</evidence>
<proteinExistence type="predicted"/>
<evidence type="ECO:0000313" key="2">
    <source>
        <dbReference type="Proteomes" id="UP000234331"/>
    </source>
</evidence>
<dbReference type="OrthoDB" id="9066681at2"/>
<dbReference type="RefSeq" id="WP_101835768.1">
    <property type="nucleotide sequence ID" value="NZ_FZMO01000545.1"/>
</dbReference>
<accession>A0A2I2L175</accession>
<organism evidence="1 2">
    <name type="scientific">Frankia canadensis</name>
    <dbReference type="NCBI Taxonomy" id="1836972"/>
    <lineage>
        <taxon>Bacteria</taxon>
        <taxon>Bacillati</taxon>
        <taxon>Actinomycetota</taxon>
        <taxon>Actinomycetes</taxon>
        <taxon>Frankiales</taxon>
        <taxon>Frankiaceae</taxon>
        <taxon>Frankia</taxon>
    </lineage>
</organism>